<dbReference type="GO" id="GO:0003676">
    <property type="term" value="F:nucleic acid binding"/>
    <property type="evidence" value="ECO:0007669"/>
    <property type="project" value="InterPro"/>
</dbReference>
<dbReference type="InterPro" id="IPR012677">
    <property type="entry name" value="Nucleotide-bd_a/b_plait_sf"/>
</dbReference>
<keyword evidence="4" id="KW-0509">mRNA transport</keyword>
<accession>A0A0L0SBI0</accession>
<sequence length="269" mass="27637">MQQPPATPSHTGTPAPVPTMPAYQWDAMPRRPRPSSPTSVPPGIDLPPSTTFREAYAPSATSAAAGIDNVPPPARVTPFSDPFRAAPAAALSAPAPRLPPLAASARPTTPLTRPTTTTVTAFAPVPISGDRVANHFEQYGRVVDVVEAISSAPGAAAGSTWTVTFASPDAAAAALSMPTFLLDGRVPVGVMPVPSEEETVAAAKETVAAPPVPMAVQVSPTKLFKSGGMAKPRSTLHQDSAADLGASLFVPPTTDEPGFWGAVKSLLQW</sequence>
<evidence type="ECO:0000256" key="2">
    <source>
        <dbReference type="ARBA" id="ARBA00022927"/>
    </source>
</evidence>
<dbReference type="Proteomes" id="UP000054350">
    <property type="component" value="Unassembled WGS sequence"/>
</dbReference>
<dbReference type="GO" id="GO:0015031">
    <property type="term" value="P:protein transport"/>
    <property type="evidence" value="ECO:0007669"/>
    <property type="project" value="UniProtKB-KW"/>
</dbReference>
<evidence type="ECO:0000313" key="8">
    <source>
        <dbReference type="Proteomes" id="UP000054350"/>
    </source>
</evidence>
<dbReference type="Pfam" id="PF05172">
    <property type="entry name" value="RRM_Nup35"/>
    <property type="match status" value="1"/>
</dbReference>
<name>A0A0L0SBI0_ALLM3</name>
<evidence type="ECO:0000313" key="7">
    <source>
        <dbReference type="EMBL" id="KNE59918.1"/>
    </source>
</evidence>
<evidence type="ECO:0000256" key="3">
    <source>
        <dbReference type="ARBA" id="ARBA00023010"/>
    </source>
</evidence>
<comment type="subcellular location">
    <subcellularLocation>
        <location evidence="1">Nucleus</location>
        <location evidence="1">Nuclear pore complex</location>
    </subcellularLocation>
</comment>
<gene>
    <name evidence="7" type="ORF">AMAG_05367</name>
</gene>
<evidence type="ECO:0000256" key="5">
    <source>
        <dbReference type="SAM" id="MobiDB-lite"/>
    </source>
</evidence>
<dbReference type="InterPro" id="IPR035979">
    <property type="entry name" value="RBD_domain_sf"/>
</dbReference>
<protein>
    <recommendedName>
        <fullName evidence="6">RRM Nup35-type domain-containing protein</fullName>
    </recommendedName>
</protein>
<feature type="domain" description="RRM Nup35-type" evidence="6">
    <location>
        <begin position="117"/>
        <end position="202"/>
    </location>
</feature>
<dbReference type="VEuPathDB" id="FungiDB:AMAG_05367"/>
<dbReference type="SUPFAM" id="SSF54928">
    <property type="entry name" value="RNA-binding domain, RBD"/>
    <property type="match status" value="1"/>
</dbReference>
<keyword evidence="2" id="KW-0813">Transport</keyword>
<keyword evidence="3" id="KW-0811">Translocation</keyword>
<evidence type="ECO:0000256" key="1">
    <source>
        <dbReference type="ARBA" id="ARBA00004567"/>
    </source>
</evidence>
<dbReference type="AlphaFoldDB" id="A0A0L0SBI0"/>
<reference evidence="7 8" key="1">
    <citation type="submission" date="2009-11" db="EMBL/GenBank/DDBJ databases">
        <title>Annotation of Allomyces macrogynus ATCC 38327.</title>
        <authorList>
            <consortium name="The Broad Institute Genome Sequencing Platform"/>
            <person name="Russ C."/>
            <person name="Cuomo C."/>
            <person name="Burger G."/>
            <person name="Gray M.W."/>
            <person name="Holland P.W.H."/>
            <person name="King N."/>
            <person name="Lang F.B.F."/>
            <person name="Roger A.J."/>
            <person name="Ruiz-Trillo I."/>
            <person name="Young S.K."/>
            <person name="Zeng Q."/>
            <person name="Gargeya S."/>
            <person name="Fitzgerald M."/>
            <person name="Haas B."/>
            <person name="Abouelleil A."/>
            <person name="Alvarado L."/>
            <person name="Arachchi H.M."/>
            <person name="Berlin A."/>
            <person name="Chapman S.B."/>
            <person name="Gearin G."/>
            <person name="Goldberg J."/>
            <person name="Griggs A."/>
            <person name="Gujja S."/>
            <person name="Hansen M."/>
            <person name="Heiman D."/>
            <person name="Howarth C."/>
            <person name="Larimer J."/>
            <person name="Lui A."/>
            <person name="MacDonald P.J.P."/>
            <person name="McCowen C."/>
            <person name="Montmayeur A."/>
            <person name="Murphy C."/>
            <person name="Neiman D."/>
            <person name="Pearson M."/>
            <person name="Priest M."/>
            <person name="Roberts A."/>
            <person name="Saif S."/>
            <person name="Shea T."/>
            <person name="Sisk P."/>
            <person name="Stolte C."/>
            <person name="Sykes S."/>
            <person name="Wortman J."/>
            <person name="Nusbaum C."/>
            <person name="Birren B."/>
        </authorList>
    </citation>
    <scope>NUCLEOTIDE SEQUENCE [LARGE SCALE GENOMIC DNA]</scope>
    <source>
        <strain evidence="7 8">ATCC 38327</strain>
    </source>
</reference>
<dbReference type="Gene3D" id="3.30.70.330">
    <property type="match status" value="1"/>
</dbReference>
<keyword evidence="8" id="KW-1185">Reference proteome</keyword>
<dbReference type="EMBL" id="GG745335">
    <property type="protein sequence ID" value="KNE59918.1"/>
    <property type="molecule type" value="Genomic_DNA"/>
</dbReference>
<evidence type="ECO:0000259" key="6">
    <source>
        <dbReference type="Pfam" id="PF05172"/>
    </source>
</evidence>
<dbReference type="OrthoDB" id="5588102at2759"/>
<organism evidence="7 8">
    <name type="scientific">Allomyces macrogynus (strain ATCC 38327)</name>
    <name type="common">Allomyces javanicus var. macrogynus</name>
    <dbReference type="NCBI Taxonomy" id="578462"/>
    <lineage>
        <taxon>Eukaryota</taxon>
        <taxon>Fungi</taxon>
        <taxon>Fungi incertae sedis</taxon>
        <taxon>Blastocladiomycota</taxon>
        <taxon>Blastocladiomycetes</taxon>
        <taxon>Blastocladiales</taxon>
        <taxon>Blastocladiaceae</taxon>
        <taxon>Allomyces</taxon>
    </lineage>
</organism>
<proteinExistence type="predicted"/>
<feature type="region of interest" description="Disordered" evidence="5">
    <location>
        <begin position="1"/>
        <end position="51"/>
    </location>
</feature>
<keyword evidence="4" id="KW-0906">Nuclear pore complex</keyword>
<keyword evidence="2" id="KW-0653">Protein transport</keyword>
<evidence type="ECO:0000256" key="4">
    <source>
        <dbReference type="ARBA" id="ARBA00023132"/>
    </source>
</evidence>
<feature type="compositionally biased region" description="Polar residues" evidence="5">
    <location>
        <begin position="1"/>
        <end position="12"/>
    </location>
</feature>
<keyword evidence="4" id="KW-0539">Nucleus</keyword>
<dbReference type="GO" id="GO:0005643">
    <property type="term" value="C:nuclear pore"/>
    <property type="evidence" value="ECO:0007669"/>
    <property type="project" value="UniProtKB-SubCell"/>
</dbReference>
<reference evidence="8" key="2">
    <citation type="submission" date="2009-11" db="EMBL/GenBank/DDBJ databases">
        <title>The Genome Sequence of Allomyces macrogynus strain ATCC 38327.</title>
        <authorList>
            <consortium name="The Broad Institute Genome Sequencing Platform"/>
            <person name="Russ C."/>
            <person name="Cuomo C."/>
            <person name="Shea T."/>
            <person name="Young S.K."/>
            <person name="Zeng Q."/>
            <person name="Koehrsen M."/>
            <person name="Haas B."/>
            <person name="Borodovsky M."/>
            <person name="Guigo R."/>
            <person name="Alvarado L."/>
            <person name="Berlin A."/>
            <person name="Borenstein D."/>
            <person name="Chen Z."/>
            <person name="Engels R."/>
            <person name="Freedman E."/>
            <person name="Gellesch M."/>
            <person name="Goldberg J."/>
            <person name="Griggs A."/>
            <person name="Gujja S."/>
            <person name="Heiman D."/>
            <person name="Hepburn T."/>
            <person name="Howarth C."/>
            <person name="Jen D."/>
            <person name="Larson L."/>
            <person name="Lewis B."/>
            <person name="Mehta T."/>
            <person name="Park D."/>
            <person name="Pearson M."/>
            <person name="Roberts A."/>
            <person name="Saif S."/>
            <person name="Shenoy N."/>
            <person name="Sisk P."/>
            <person name="Stolte C."/>
            <person name="Sykes S."/>
            <person name="Walk T."/>
            <person name="White J."/>
            <person name="Yandava C."/>
            <person name="Burger G."/>
            <person name="Gray M.W."/>
            <person name="Holland P.W.H."/>
            <person name="King N."/>
            <person name="Lang F.B.F."/>
            <person name="Roger A.J."/>
            <person name="Ruiz-Trillo I."/>
            <person name="Lander E."/>
            <person name="Nusbaum C."/>
        </authorList>
    </citation>
    <scope>NUCLEOTIDE SEQUENCE [LARGE SCALE GENOMIC DNA]</scope>
    <source>
        <strain evidence="8">ATCC 38327</strain>
    </source>
</reference>
<dbReference type="InterPro" id="IPR007846">
    <property type="entry name" value="RRM_NUP35_dom"/>
</dbReference>